<comment type="caution">
    <text evidence="1">The sequence shown here is derived from an EMBL/GenBank/DDBJ whole genome shotgun (WGS) entry which is preliminary data.</text>
</comment>
<dbReference type="Proteomes" id="UP000177659">
    <property type="component" value="Unassembled WGS sequence"/>
</dbReference>
<proteinExistence type="predicted"/>
<evidence type="ECO:0000313" key="1">
    <source>
        <dbReference type="EMBL" id="OGG55005.1"/>
    </source>
</evidence>
<accession>A0A1F6D0W2</accession>
<sequence>MIPAPSPTRRQQEKEDFEAAFSGKGIYIVSGRALLLREAKNAICELPDDVTDREARYLANLLKKKLRR</sequence>
<dbReference type="AlphaFoldDB" id="A0A1F6D0W2"/>
<evidence type="ECO:0000313" key="2">
    <source>
        <dbReference type="Proteomes" id="UP000177659"/>
    </source>
</evidence>
<dbReference type="EMBL" id="MFLC01000025">
    <property type="protein sequence ID" value="OGG55005.1"/>
    <property type="molecule type" value="Genomic_DNA"/>
</dbReference>
<protein>
    <submittedName>
        <fullName evidence="1">Uncharacterized protein</fullName>
    </submittedName>
</protein>
<gene>
    <name evidence="1" type="ORF">A3D62_03105</name>
</gene>
<name>A0A1F6D0W2_9BACT</name>
<reference evidence="1 2" key="1">
    <citation type="journal article" date="2016" name="Nat. Commun.">
        <title>Thousands of microbial genomes shed light on interconnected biogeochemical processes in an aquifer system.</title>
        <authorList>
            <person name="Anantharaman K."/>
            <person name="Brown C.T."/>
            <person name="Hug L.A."/>
            <person name="Sharon I."/>
            <person name="Castelle C.J."/>
            <person name="Probst A.J."/>
            <person name="Thomas B.C."/>
            <person name="Singh A."/>
            <person name="Wilkins M.J."/>
            <person name="Karaoz U."/>
            <person name="Brodie E.L."/>
            <person name="Williams K.H."/>
            <person name="Hubbard S.S."/>
            <person name="Banfield J.F."/>
        </authorList>
    </citation>
    <scope>NUCLEOTIDE SEQUENCE [LARGE SCALE GENOMIC DNA]</scope>
</reference>
<organism evidence="1 2">
    <name type="scientific">Candidatus Kaiserbacteria bacterium RIFCSPHIGHO2_02_FULL_49_11</name>
    <dbReference type="NCBI Taxonomy" id="1798489"/>
    <lineage>
        <taxon>Bacteria</taxon>
        <taxon>Candidatus Kaiseribacteriota</taxon>
    </lineage>
</organism>